<dbReference type="Pfam" id="PF17765">
    <property type="entry name" value="MLTR_LBD"/>
    <property type="match status" value="1"/>
</dbReference>
<dbReference type="InterPro" id="IPR010982">
    <property type="entry name" value="Lambda_DNA-bd_dom_sf"/>
</dbReference>
<dbReference type="Gene3D" id="1.10.260.40">
    <property type="entry name" value="lambda repressor-like DNA-binding domains"/>
    <property type="match status" value="1"/>
</dbReference>
<dbReference type="InterPro" id="IPR041413">
    <property type="entry name" value="MLTR_LBD"/>
</dbReference>
<evidence type="ECO:0000313" key="4">
    <source>
        <dbReference type="Proteomes" id="UP000246410"/>
    </source>
</evidence>
<dbReference type="PANTHER" id="PTHR35010:SF2">
    <property type="entry name" value="BLL4672 PROTEIN"/>
    <property type="match status" value="1"/>
</dbReference>
<proteinExistence type="predicted"/>
<dbReference type="Pfam" id="PF01381">
    <property type="entry name" value="HTH_3"/>
    <property type="match status" value="1"/>
</dbReference>
<dbReference type="SUPFAM" id="SSF47413">
    <property type="entry name" value="lambda repressor-like DNA-binding domains"/>
    <property type="match status" value="1"/>
</dbReference>
<dbReference type="Proteomes" id="UP000246410">
    <property type="component" value="Unassembled WGS sequence"/>
</dbReference>
<feature type="compositionally biased region" description="Basic residues" evidence="1">
    <location>
        <begin position="7"/>
        <end position="19"/>
    </location>
</feature>
<dbReference type="PROSITE" id="PS50943">
    <property type="entry name" value="HTH_CROC1"/>
    <property type="match status" value="1"/>
</dbReference>
<dbReference type="InterPro" id="IPR001387">
    <property type="entry name" value="Cro/C1-type_HTH"/>
</dbReference>
<reference evidence="3 4" key="1">
    <citation type="submission" date="2018-05" db="EMBL/GenBank/DDBJ databases">
        <title>Genomic Encyclopedia of Type Strains, Phase IV (KMG-IV): sequencing the most valuable type-strain genomes for metagenomic binning, comparative biology and taxonomic classification.</title>
        <authorList>
            <person name="Goeker M."/>
        </authorList>
    </citation>
    <scope>NUCLEOTIDE SEQUENCE [LARGE SCALE GENOMIC DNA]</scope>
    <source>
        <strain evidence="3 4">DSM 44717</strain>
    </source>
</reference>
<sequence length="273" mass="30147">MNDRISRPHKGRQRRRAPNRPRVSIPDLGTTIGWIRDDLGLTQTQAAAELNLSAVHLGRFERGDSKPPSDTLEKIIIGLRVDRAMASHLRELAAPAITLAPPDALRRYVRAEKSLMLNLDLFQSRAIPAAFIDPFWNVLARNDLFAEVFPGIDDTSSIAVWMLSEQGKSVVVDSESEGSWTVAMLKSALGRHRSSAQAAELVSVLTPISDARRLWAASVSVSYGRDSRCLLHAYDADRKPVSYLLSMTDGLLAHHVQLITVTPEVACPRPELN</sequence>
<dbReference type="EMBL" id="QGTL01000006">
    <property type="protein sequence ID" value="PWV74478.1"/>
    <property type="molecule type" value="Genomic_DNA"/>
</dbReference>
<name>A0A317NLG0_9NOCA</name>
<dbReference type="GO" id="GO:0003677">
    <property type="term" value="F:DNA binding"/>
    <property type="evidence" value="ECO:0007669"/>
    <property type="project" value="InterPro"/>
</dbReference>
<gene>
    <name evidence="3" type="ORF">DFR69_106289</name>
</gene>
<evidence type="ECO:0000259" key="2">
    <source>
        <dbReference type="PROSITE" id="PS50943"/>
    </source>
</evidence>
<keyword evidence="4" id="KW-1185">Reference proteome</keyword>
<dbReference type="CDD" id="cd00093">
    <property type="entry name" value="HTH_XRE"/>
    <property type="match status" value="1"/>
</dbReference>
<dbReference type="PANTHER" id="PTHR35010">
    <property type="entry name" value="BLL4672 PROTEIN-RELATED"/>
    <property type="match status" value="1"/>
</dbReference>
<dbReference type="AlphaFoldDB" id="A0A317NLG0"/>
<accession>A0A317NLG0</accession>
<dbReference type="SMART" id="SM00530">
    <property type="entry name" value="HTH_XRE"/>
    <property type="match status" value="1"/>
</dbReference>
<comment type="caution">
    <text evidence="3">The sequence shown here is derived from an EMBL/GenBank/DDBJ whole genome shotgun (WGS) entry which is preliminary data.</text>
</comment>
<feature type="region of interest" description="Disordered" evidence="1">
    <location>
        <begin position="1"/>
        <end position="23"/>
    </location>
</feature>
<dbReference type="RefSeq" id="WP_110038913.1">
    <property type="nucleotide sequence ID" value="NZ_QGTL01000006.1"/>
</dbReference>
<organism evidence="3 4">
    <name type="scientific">Nocardia neocaledoniensis</name>
    <dbReference type="NCBI Taxonomy" id="236511"/>
    <lineage>
        <taxon>Bacteria</taxon>
        <taxon>Bacillati</taxon>
        <taxon>Actinomycetota</taxon>
        <taxon>Actinomycetes</taxon>
        <taxon>Mycobacteriales</taxon>
        <taxon>Nocardiaceae</taxon>
        <taxon>Nocardia</taxon>
    </lineage>
</organism>
<evidence type="ECO:0000313" key="3">
    <source>
        <dbReference type="EMBL" id="PWV74478.1"/>
    </source>
</evidence>
<protein>
    <submittedName>
        <fullName evidence="3">Helix-turn-helix protein</fullName>
    </submittedName>
</protein>
<dbReference type="Gene3D" id="3.30.450.180">
    <property type="match status" value="1"/>
</dbReference>
<evidence type="ECO:0000256" key="1">
    <source>
        <dbReference type="SAM" id="MobiDB-lite"/>
    </source>
</evidence>
<feature type="domain" description="HTH cro/C1-type" evidence="2">
    <location>
        <begin position="35"/>
        <end position="86"/>
    </location>
</feature>